<dbReference type="NCBIfam" id="NF041384">
    <property type="entry name" value="YHS_seleno_dom"/>
    <property type="match status" value="1"/>
</dbReference>
<keyword evidence="1" id="KW-0812">Transmembrane</keyword>
<proteinExistence type="predicted"/>
<sequence length="158" mass="17442">MGNLHQFYVRRGILFGLSVVWSFCAAMAAMAGSGMFAASDDVALDGYDVVSYFLDTEPKPGAPTHSVIWKGVVWQFETDENRQLFEANPRAYAPQFGGYCAYGVAKGVVVSTDPRVWHIYQGKLYLTRDRKAMQAWIVDVPGNVAEAGARWPEVLAAK</sequence>
<comment type="caution">
    <text evidence="2">The sequence shown here is derived from an EMBL/GenBank/DDBJ whole genome shotgun (WGS) entry which is preliminary data.</text>
</comment>
<dbReference type="EMBL" id="JASNJE010000047">
    <property type="protein sequence ID" value="MDK3075701.1"/>
    <property type="molecule type" value="Genomic_DNA"/>
</dbReference>
<gene>
    <name evidence="2" type="ORF">QO034_21785</name>
</gene>
<organism evidence="2 3">
    <name type="scientific">Sedimentitalea xiamensis</name>
    <dbReference type="NCBI Taxonomy" id="3050037"/>
    <lineage>
        <taxon>Bacteria</taxon>
        <taxon>Pseudomonadati</taxon>
        <taxon>Pseudomonadota</taxon>
        <taxon>Alphaproteobacteria</taxon>
        <taxon>Rhodobacterales</taxon>
        <taxon>Paracoccaceae</taxon>
        <taxon>Sedimentitalea</taxon>
    </lineage>
</organism>
<keyword evidence="1" id="KW-0472">Membrane</keyword>
<dbReference type="Proteomes" id="UP001227126">
    <property type="component" value="Unassembled WGS sequence"/>
</dbReference>
<name>A0ABT7FKL7_9RHOB</name>
<keyword evidence="1" id="KW-1133">Transmembrane helix</keyword>
<feature type="transmembrane region" description="Helical" evidence="1">
    <location>
        <begin position="12"/>
        <end position="36"/>
    </location>
</feature>
<reference evidence="2 3" key="1">
    <citation type="submission" date="2023-05" db="EMBL/GenBank/DDBJ databases">
        <title>Sedimentitalea sp. nov. JM2-8.</title>
        <authorList>
            <person name="Huang J."/>
        </authorList>
    </citation>
    <scope>NUCLEOTIDE SEQUENCE [LARGE SCALE GENOMIC DNA]</scope>
    <source>
        <strain evidence="2 3">JM2-8</strain>
    </source>
</reference>
<protein>
    <submittedName>
        <fullName evidence="2">YHS domain-containing (Seleno)protein</fullName>
    </submittedName>
</protein>
<evidence type="ECO:0000256" key="1">
    <source>
        <dbReference type="SAM" id="Phobius"/>
    </source>
</evidence>
<evidence type="ECO:0000313" key="2">
    <source>
        <dbReference type="EMBL" id="MDK3075701.1"/>
    </source>
</evidence>
<keyword evidence="3" id="KW-1185">Reference proteome</keyword>
<evidence type="ECO:0000313" key="3">
    <source>
        <dbReference type="Proteomes" id="UP001227126"/>
    </source>
</evidence>
<accession>A0ABT7FKL7</accession>